<organism evidence="3 4">
    <name type="scientific">Williamsia phyllosphaerae</name>
    <dbReference type="NCBI Taxonomy" id="885042"/>
    <lineage>
        <taxon>Bacteria</taxon>
        <taxon>Bacillati</taxon>
        <taxon>Actinomycetota</taxon>
        <taxon>Actinomycetes</taxon>
        <taxon>Mycobacteriales</taxon>
        <taxon>Nocardiaceae</taxon>
        <taxon>Williamsia</taxon>
    </lineage>
</organism>
<dbReference type="CDD" id="cd00085">
    <property type="entry name" value="HNHc"/>
    <property type="match status" value="1"/>
</dbReference>
<evidence type="ECO:0000256" key="1">
    <source>
        <dbReference type="SAM" id="MobiDB-lite"/>
    </source>
</evidence>
<keyword evidence="4" id="KW-1185">Reference proteome</keyword>
<feature type="region of interest" description="Disordered" evidence="1">
    <location>
        <begin position="472"/>
        <end position="543"/>
    </location>
</feature>
<dbReference type="EMBL" id="BMCS01000003">
    <property type="protein sequence ID" value="GGF38611.1"/>
    <property type="molecule type" value="Genomic_DNA"/>
</dbReference>
<feature type="compositionally biased region" description="Acidic residues" evidence="1">
    <location>
        <begin position="531"/>
        <end position="540"/>
    </location>
</feature>
<gene>
    <name evidence="3" type="ORF">GCM10007298_37880</name>
</gene>
<dbReference type="RefSeq" id="WP_188491881.1">
    <property type="nucleotide sequence ID" value="NZ_BMCS01000003.1"/>
</dbReference>
<evidence type="ECO:0000313" key="3">
    <source>
        <dbReference type="EMBL" id="GGF38611.1"/>
    </source>
</evidence>
<dbReference type="InterPro" id="IPR003870">
    <property type="entry name" value="DUF222"/>
</dbReference>
<sequence length="574" mass="63123">MTDTMSDLESDYAALEHLLDKIAAAPSDPCTDAVVADLAIRHERAVRRMESIGNRRILDVSDRDAHRSVGCQKLGEFLRIELRITNPRNRLRAVAQLQSMHAMTGEKLPPTCPNTADALASGAIGADHVDAILDVMRKIPAAVGPDDRAAAEELLAEHARTLSPREITKAGVRVLAHLDPDGHLTDDRDRARQRRLSLSCQDTQLMSKVFATLDPTTRALFEVMLAVWAAPGMNNPDDDRSPRGDTTDVDPEQLREAADRDTRSVGQRNHDALRALLQAAADGGLHGASHRGLPPHVIISITEDKLRERAGIAHTATGTDLPISDVLQMAARAQMHLAVFDEHTGEPLFLGRAHRLASRAQRFIAFSKYGGCSRTDCPTPFAHTEMHHAETDWADGGKTDADHMAPACGPHNRSVGTKPHQWETVKITEGPDRGRYGWRRNTDPPGEIRTNHLHLVDELIDRHRRAALGPWGESTARAETVTVDDPWGEPVPPEEPADLHTAPDDPWTESVDNTEPVEHPDPIDGHRDDATDATEPDVDTPADVGIEHRLVRLILERDPLPSRFDVTWPADRAA</sequence>
<feature type="domain" description="DUF222" evidence="2">
    <location>
        <begin position="41"/>
        <end position="363"/>
    </location>
</feature>
<proteinExistence type="predicted"/>
<dbReference type="Pfam" id="PF02720">
    <property type="entry name" value="DUF222"/>
    <property type="match status" value="1"/>
</dbReference>
<protein>
    <recommendedName>
        <fullName evidence="2">DUF222 domain-containing protein</fullName>
    </recommendedName>
</protein>
<feature type="region of interest" description="Disordered" evidence="1">
    <location>
        <begin position="232"/>
        <end position="267"/>
    </location>
</feature>
<name>A0ABQ1V4H1_9NOCA</name>
<feature type="compositionally biased region" description="Basic and acidic residues" evidence="1">
    <location>
        <begin position="516"/>
        <end position="530"/>
    </location>
</feature>
<comment type="caution">
    <text evidence="3">The sequence shown here is derived from an EMBL/GenBank/DDBJ whole genome shotgun (WGS) entry which is preliminary data.</text>
</comment>
<dbReference type="InterPro" id="IPR003615">
    <property type="entry name" value="HNH_nuc"/>
</dbReference>
<accession>A0ABQ1V4H1</accession>
<evidence type="ECO:0000313" key="4">
    <source>
        <dbReference type="Proteomes" id="UP000632454"/>
    </source>
</evidence>
<evidence type="ECO:0000259" key="2">
    <source>
        <dbReference type="Pfam" id="PF02720"/>
    </source>
</evidence>
<dbReference type="Proteomes" id="UP000632454">
    <property type="component" value="Unassembled WGS sequence"/>
</dbReference>
<feature type="compositionally biased region" description="Basic and acidic residues" evidence="1">
    <location>
        <begin position="237"/>
        <end position="267"/>
    </location>
</feature>
<reference evidence="4" key="1">
    <citation type="journal article" date="2019" name="Int. J. Syst. Evol. Microbiol.">
        <title>The Global Catalogue of Microorganisms (GCM) 10K type strain sequencing project: providing services to taxonomists for standard genome sequencing and annotation.</title>
        <authorList>
            <consortium name="The Broad Institute Genomics Platform"/>
            <consortium name="The Broad Institute Genome Sequencing Center for Infectious Disease"/>
            <person name="Wu L."/>
            <person name="Ma J."/>
        </authorList>
    </citation>
    <scope>NUCLEOTIDE SEQUENCE [LARGE SCALE GENOMIC DNA]</scope>
    <source>
        <strain evidence="4">CCM 7855</strain>
    </source>
</reference>